<evidence type="ECO:0000313" key="3">
    <source>
        <dbReference type="Proteomes" id="UP000663833"/>
    </source>
</evidence>
<dbReference type="InterPro" id="IPR019268">
    <property type="entry name" value="DUF2278"/>
</dbReference>
<dbReference type="EMBL" id="CAJNYD010003317">
    <property type="protein sequence ID" value="CAF3497958.1"/>
    <property type="molecule type" value="Genomic_DNA"/>
</dbReference>
<evidence type="ECO:0000313" key="2">
    <source>
        <dbReference type="EMBL" id="CAF4177838.1"/>
    </source>
</evidence>
<dbReference type="Proteomes" id="UP000663833">
    <property type="component" value="Unassembled WGS sequence"/>
</dbReference>
<gene>
    <name evidence="2" type="ORF">HFQ381_LOCUS6026</name>
    <name evidence="1" type="ORF">LUA448_LOCUS25105</name>
</gene>
<dbReference type="Pfam" id="PF10042">
    <property type="entry name" value="DUF2278"/>
    <property type="match status" value="1"/>
</dbReference>
<protein>
    <submittedName>
        <fullName evidence="1">Uncharacterized protein</fullName>
    </submittedName>
</protein>
<reference evidence="1" key="1">
    <citation type="submission" date="2021-02" db="EMBL/GenBank/DDBJ databases">
        <authorList>
            <person name="Nowell W R."/>
        </authorList>
    </citation>
    <scope>NUCLEOTIDE SEQUENCE</scope>
</reference>
<accession>A0A818GVQ6</accession>
<dbReference type="AlphaFoldDB" id="A0A818GVQ6"/>
<dbReference type="EMBL" id="CAJOBO010000264">
    <property type="protein sequence ID" value="CAF4177838.1"/>
    <property type="molecule type" value="Genomic_DNA"/>
</dbReference>
<organism evidence="1 3">
    <name type="scientific">Rotaria socialis</name>
    <dbReference type="NCBI Taxonomy" id="392032"/>
    <lineage>
        <taxon>Eukaryota</taxon>
        <taxon>Metazoa</taxon>
        <taxon>Spiralia</taxon>
        <taxon>Gnathifera</taxon>
        <taxon>Rotifera</taxon>
        <taxon>Eurotatoria</taxon>
        <taxon>Bdelloidea</taxon>
        <taxon>Philodinida</taxon>
        <taxon>Philodinidae</taxon>
        <taxon>Rotaria</taxon>
    </lineage>
</organism>
<name>A0A818GVQ6_9BILA</name>
<comment type="caution">
    <text evidence="1">The sequence shown here is derived from an EMBL/GenBank/DDBJ whole genome shotgun (WGS) entry which is preliminary data.</text>
</comment>
<evidence type="ECO:0000313" key="1">
    <source>
        <dbReference type="EMBL" id="CAF3497958.1"/>
    </source>
</evidence>
<proteinExistence type="predicted"/>
<dbReference type="Proteomes" id="UP000663851">
    <property type="component" value="Unassembled WGS sequence"/>
</dbReference>
<sequence length="241" mass="27386">MDSVNFAPGKVYGVLRANVIADNGESYSHKSGASHYNLLSVDNQQSETPEEYQINIDIQSLQSANVKCISIDPFITSLIPFSSIPFGFTSLESNDTNELALDLVRRPVFDLNLLIESHPLTADEIAMKLDVYFKNNKPNVIIFGTKYDDKHTLEESHYGLQRAQRENKPARGIDDIHMNQIAREDGRAYQDGALFIQNNDQDNTYAAFFFCFDNQCKTEASSEENSIDHHHLRNKYNQILM</sequence>